<reference evidence="5 6" key="1">
    <citation type="journal article" date="2014" name="Int. J. Syst. Evol. Microbiol.">
        <title>Complete genome sequence of Corynebacterium casei LMG S-19264T (=DSM 44701T), isolated from a smear-ripened cheese.</title>
        <authorList>
            <consortium name="US DOE Joint Genome Institute (JGI-PGF)"/>
            <person name="Walter F."/>
            <person name="Albersmeier A."/>
            <person name="Kalinowski J."/>
            <person name="Ruckert C."/>
        </authorList>
    </citation>
    <scope>NUCLEOTIDE SEQUENCE [LARGE SCALE GENOMIC DNA]</scope>
    <source>
        <strain evidence="5 6">NBRC 112785</strain>
    </source>
</reference>
<keyword evidence="1" id="KW-0862">Zinc</keyword>
<dbReference type="InterPro" id="IPR048647">
    <property type="entry name" value="RlmA_N"/>
</dbReference>
<gene>
    <name evidence="5" type="primary">rlmA</name>
    <name evidence="5" type="ORF">GCM10007894_27030</name>
</gene>
<comment type="caution">
    <text evidence="5">The sequence shown here is derived from an EMBL/GenBank/DDBJ whole genome shotgun (WGS) entry which is preliminary data.</text>
</comment>
<evidence type="ECO:0000259" key="3">
    <source>
        <dbReference type="Pfam" id="PF13847"/>
    </source>
</evidence>
<evidence type="ECO:0000259" key="4">
    <source>
        <dbReference type="Pfam" id="PF21302"/>
    </source>
</evidence>
<dbReference type="CDD" id="cd02440">
    <property type="entry name" value="AdoMet_MTases"/>
    <property type="match status" value="1"/>
</dbReference>
<dbReference type="RefSeq" id="WP_095499518.1">
    <property type="nucleotide sequence ID" value="NZ_BSPO01000003.1"/>
</dbReference>
<feature type="binding site" evidence="2">
    <location>
        <begin position="97"/>
        <end position="98"/>
    </location>
    <ligand>
        <name>S-adenosyl-L-methionine</name>
        <dbReference type="ChEBI" id="CHEBI:59789"/>
    </ligand>
</feature>
<dbReference type="PANTHER" id="PTHR43460">
    <property type="entry name" value="METHYLTRANSFERASE"/>
    <property type="match status" value="1"/>
</dbReference>
<feature type="binding site" evidence="1">
    <location>
        <position position="25"/>
    </location>
    <ligand>
        <name>Zn(2+)</name>
        <dbReference type="ChEBI" id="CHEBI:29105"/>
    </ligand>
</feature>
<dbReference type="Pfam" id="PF21302">
    <property type="entry name" value="Zn_ribbon_RlmA"/>
    <property type="match status" value="1"/>
</dbReference>
<feature type="binding site" evidence="1">
    <location>
        <position position="5"/>
    </location>
    <ligand>
        <name>Zn(2+)</name>
        <dbReference type="ChEBI" id="CHEBI:29105"/>
    </ligand>
</feature>
<name>A0AA37X0F3_9GAMM</name>
<dbReference type="InterPro" id="IPR016718">
    <property type="entry name" value="rRNA_m1G-MeTrfase_A_prd"/>
</dbReference>
<evidence type="ECO:0000256" key="1">
    <source>
        <dbReference type="PIRSR" id="PIRSR018249-1"/>
    </source>
</evidence>
<protein>
    <submittedName>
        <fullName evidence="5">23S rRNA (Guanine(745)-N(1))-methyltransferase</fullName>
    </submittedName>
</protein>
<dbReference type="InterPro" id="IPR025714">
    <property type="entry name" value="Methyltranfer_dom"/>
</dbReference>
<dbReference type="Gene3D" id="3.40.50.150">
    <property type="entry name" value="Vaccinia Virus protein VP39"/>
    <property type="match status" value="1"/>
</dbReference>
<dbReference type="Proteomes" id="UP001157439">
    <property type="component" value="Unassembled WGS sequence"/>
</dbReference>
<organism evidence="5 6">
    <name type="scientific">Paraferrimonas haliotis</name>
    <dbReference type="NCBI Taxonomy" id="2013866"/>
    <lineage>
        <taxon>Bacteria</taxon>
        <taxon>Pseudomonadati</taxon>
        <taxon>Pseudomonadota</taxon>
        <taxon>Gammaproteobacteria</taxon>
        <taxon>Alteromonadales</taxon>
        <taxon>Ferrimonadaceae</taxon>
        <taxon>Paraferrimonas</taxon>
    </lineage>
</organism>
<dbReference type="PIRSF" id="PIRSF018249">
    <property type="entry name" value="MyrA_prd"/>
    <property type="match status" value="1"/>
</dbReference>
<dbReference type="InterPro" id="IPR052939">
    <property type="entry name" value="23S_rRNA_MeTrnsfrase_RlmA"/>
</dbReference>
<evidence type="ECO:0000313" key="5">
    <source>
        <dbReference type="EMBL" id="GLS84726.1"/>
    </source>
</evidence>
<evidence type="ECO:0000256" key="2">
    <source>
        <dbReference type="PIRSR" id="PIRSR018249-2"/>
    </source>
</evidence>
<feature type="binding site" evidence="1">
    <location>
        <position position="21"/>
    </location>
    <ligand>
        <name>Zn(2+)</name>
        <dbReference type="ChEBI" id="CHEBI:29105"/>
    </ligand>
</feature>
<feature type="binding site" evidence="1">
    <location>
        <position position="8"/>
    </location>
    <ligand>
        <name>Zn(2+)</name>
        <dbReference type="ChEBI" id="CHEBI:29105"/>
    </ligand>
</feature>
<dbReference type="PANTHER" id="PTHR43460:SF1">
    <property type="entry name" value="METHYLTRANSFERASE TYPE 11 DOMAIN-CONTAINING PROTEIN"/>
    <property type="match status" value="1"/>
</dbReference>
<dbReference type="NCBIfam" id="NF008300">
    <property type="entry name" value="PRK11088.1"/>
    <property type="match status" value="1"/>
</dbReference>
<sequence length="269" mass="30497">MSYQCPLCQAELTLQQQIWKCVNNHSFDCAKEGYVNLLPVQNKSSKDPGDNKAMMQARRSFLESGYYQSLSDAVNQCVAELSAQAELNSLLDLGCGEGYYTGRLANSQATLNINGIDISKSAIRYAAKRYRSVEFAVASAYQLPFADQQFDAILRIFAPSKLEELQRLLKTGGYLLTVVPGPRHLFELKQVIYPYPKEHELNEEPLAGFKRVNSTRVQQSLTIETKEAVQHLLQMTPYAWRLSEQQKTELMDKPLTVSLDFVIQIQQRC</sequence>
<dbReference type="GO" id="GO:0046872">
    <property type="term" value="F:metal ion binding"/>
    <property type="evidence" value="ECO:0007669"/>
    <property type="project" value="UniProtKB-KW"/>
</dbReference>
<dbReference type="SUPFAM" id="SSF53335">
    <property type="entry name" value="S-adenosyl-L-methionine-dependent methyltransferases"/>
    <property type="match status" value="1"/>
</dbReference>
<dbReference type="EMBL" id="BSPO01000003">
    <property type="protein sequence ID" value="GLS84726.1"/>
    <property type="molecule type" value="Genomic_DNA"/>
</dbReference>
<feature type="binding site" evidence="2">
    <location>
        <position position="67"/>
    </location>
    <ligand>
        <name>S-adenosyl-L-methionine</name>
        <dbReference type="ChEBI" id="CHEBI:59789"/>
    </ligand>
</feature>
<keyword evidence="2" id="KW-0949">S-adenosyl-L-methionine</keyword>
<dbReference type="AlphaFoldDB" id="A0AA37X0F3"/>
<proteinExistence type="predicted"/>
<dbReference type="GO" id="GO:0008168">
    <property type="term" value="F:methyltransferase activity"/>
    <property type="evidence" value="ECO:0007669"/>
    <property type="project" value="InterPro"/>
</dbReference>
<evidence type="ECO:0000313" key="6">
    <source>
        <dbReference type="Proteomes" id="UP001157439"/>
    </source>
</evidence>
<dbReference type="Pfam" id="PF13847">
    <property type="entry name" value="Methyltransf_31"/>
    <property type="match status" value="1"/>
</dbReference>
<feature type="binding site" evidence="2">
    <location>
        <position position="184"/>
    </location>
    <ligand>
        <name>S-adenosyl-L-methionine</name>
        <dbReference type="ChEBI" id="CHEBI:59789"/>
    </ligand>
</feature>
<keyword evidence="1" id="KW-0479">Metal-binding</keyword>
<keyword evidence="6" id="KW-1185">Reference proteome</keyword>
<feature type="domain" description="23S rRNA (guanine(745)-N(1))-methyltransferase N-terminal" evidence="4">
    <location>
        <begin position="3"/>
        <end position="46"/>
    </location>
</feature>
<accession>A0AA37X0F3</accession>
<feature type="domain" description="Methyltransferase" evidence="3">
    <location>
        <begin position="89"/>
        <end position="181"/>
    </location>
</feature>
<dbReference type="InterPro" id="IPR029063">
    <property type="entry name" value="SAM-dependent_MTases_sf"/>
</dbReference>